<comment type="caution">
    <text evidence="1">The sequence shown here is derived from an EMBL/GenBank/DDBJ whole genome shotgun (WGS) entry which is preliminary data.</text>
</comment>
<evidence type="ECO:0000313" key="1">
    <source>
        <dbReference type="EMBL" id="NME10649.1"/>
    </source>
</evidence>
<organism evidence="1 2">
    <name type="scientific">Paraclostridium bifermentans</name>
    <name type="common">Clostridium bifermentans</name>
    <dbReference type="NCBI Taxonomy" id="1490"/>
    <lineage>
        <taxon>Bacteria</taxon>
        <taxon>Bacillati</taxon>
        <taxon>Bacillota</taxon>
        <taxon>Clostridia</taxon>
        <taxon>Peptostreptococcales</taxon>
        <taxon>Peptostreptococcaceae</taxon>
        <taxon>Paraclostridium</taxon>
    </lineage>
</organism>
<evidence type="ECO:0000313" key="2">
    <source>
        <dbReference type="Proteomes" id="UP000573963"/>
    </source>
</evidence>
<accession>A0AA44DNI1</accession>
<gene>
    <name evidence="1" type="ORF">HF875_14055</name>
</gene>
<name>A0AA44DNI1_PARBF</name>
<protein>
    <recommendedName>
        <fullName evidence="3">Camelysin metallo-endopeptidase</fullName>
    </recommendedName>
</protein>
<sequence>MKKNKTVAYALAATLLVGGTFLGTKALFTDKIDTVGELSISTGDVDIDAEVVKEWSIVRNGEEANVGTGNEKGQPKIFDNLKTGDVISKQIKITNKGTLSTIVSLNQNTKVTESLPDGINLKAEFKDSKGNIIDSEKTFASEEFAIVDLTIDVTGGGLHNQENSLNTDDQEKTFIDLEDAYIVNAVQQNPKGIK</sequence>
<dbReference type="EMBL" id="JABAFD010000010">
    <property type="protein sequence ID" value="NME10649.1"/>
    <property type="molecule type" value="Genomic_DNA"/>
</dbReference>
<dbReference type="Proteomes" id="UP000573963">
    <property type="component" value="Unassembled WGS sequence"/>
</dbReference>
<proteinExistence type="predicted"/>
<evidence type="ECO:0008006" key="3">
    <source>
        <dbReference type="Google" id="ProtNLM"/>
    </source>
</evidence>
<reference evidence="1 2" key="1">
    <citation type="submission" date="2020-04" db="EMBL/GenBank/DDBJ databases">
        <authorList>
            <person name="Hitch T.C.A."/>
            <person name="Wylensek D."/>
            <person name="Clavel T."/>
        </authorList>
    </citation>
    <scope>NUCLEOTIDE SEQUENCE [LARGE SCALE GENOMIC DNA]</scope>
    <source>
        <strain evidence="1 2">Med78_4-601-WT-2</strain>
    </source>
</reference>
<dbReference type="RefSeq" id="WP_168932581.1">
    <property type="nucleotide sequence ID" value="NZ_JABAFD010000010.1"/>
</dbReference>
<dbReference type="AlphaFoldDB" id="A0AA44DNI1"/>